<dbReference type="GO" id="GO:0005886">
    <property type="term" value="C:plasma membrane"/>
    <property type="evidence" value="ECO:0007669"/>
    <property type="project" value="UniProtKB-SubCell"/>
</dbReference>
<dbReference type="PROSITE" id="PS00154">
    <property type="entry name" value="ATPASE_E1_E2"/>
    <property type="match status" value="1"/>
</dbReference>
<dbReference type="Pfam" id="PF00702">
    <property type="entry name" value="Hydrolase"/>
    <property type="match status" value="1"/>
</dbReference>
<evidence type="ECO:0000256" key="14">
    <source>
        <dbReference type="ARBA" id="ARBA00022989"/>
    </source>
</evidence>
<evidence type="ECO:0000256" key="7">
    <source>
        <dbReference type="ARBA" id="ARBA00022723"/>
    </source>
</evidence>
<feature type="transmembrane region" description="Helical" evidence="20">
    <location>
        <begin position="789"/>
        <end position="810"/>
    </location>
</feature>
<dbReference type="InterPro" id="IPR006122">
    <property type="entry name" value="HMA_Cu_ion-bd"/>
</dbReference>
<evidence type="ECO:0000256" key="13">
    <source>
        <dbReference type="ARBA" id="ARBA00022967"/>
    </source>
</evidence>
<dbReference type="SUPFAM" id="SSF81665">
    <property type="entry name" value="Calcium ATPase, transmembrane domain M"/>
    <property type="match status" value="1"/>
</dbReference>
<dbReference type="CDD" id="cd00371">
    <property type="entry name" value="HMA"/>
    <property type="match status" value="2"/>
</dbReference>
<keyword evidence="12" id="KW-0460">Magnesium</keyword>
<dbReference type="GO" id="GO:0005524">
    <property type="term" value="F:ATP binding"/>
    <property type="evidence" value="ECO:0007669"/>
    <property type="project" value="UniProtKB-UniRule"/>
</dbReference>
<keyword evidence="15" id="KW-0186">Copper</keyword>
<dbReference type="PROSITE" id="PS50846">
    <property type="entry name" value="HMA_2"/>
    <property type="match status" value="2"/>
</dbReference>
<dbReference type="PRINTS" id="PR00119">
    <property type="entry name" value="CATATPASE"/>
</dbReference>
<comment type="catalytic activity">
    <reaction evidence="19">
        <text>Cu(+)(in) + ATP + H2O = Cu(+)(out) + ADP + phosphate + H(+)</text>
        <dbReference type="Rhea" id="RHEA:25792"/>
        <dbReference type="ChEBI" id="CHEBI:15377"/>
        <dbReference type="ChEBI" id="CHEBI:15378"/>
        <dbReference type="ChEBI" id="CHEBI:30616"/>
        <dbReference type="ChEBI" id="CHEBI:43474"/>
        <dbReference type="ChEBI" id="CHEBI:49552"/>
        <dbReference type="ChEBI" id="CHEBI:456216"/>
        <dbReference type="EC" id="7.2.2.8"/>
    </reaction>
</comment>
<dbReference type="GO" id="GO:0005507">
    <property type="term" value="F:copper ion binding"/>
    <property type="evidence" value="ECO:0007669"/>
    <property type="project" value="InterPro"/>
</dbReference>
<keyword evidence="9 20" id="KW-0547">Nucleotide-binding</keyword>
<dbReference type="Gene3D" id="3.30.70.100">
    <property type="match status" value="2"/>
</dbReference>
<dbReference type="InterPro" id="IPR027256">
    <property type="entry name" value="P-typ_ATPase_IB"/>
</dbReference>
<keyword evidence="10" id="KW-0187">Copper transport</keyword>
<evidence type="ECO:0000256" key="17">
    <source>
        <dbReference type="ARBA" id="ARBA00023136"/>
    </source>
</evidence>
<dbReference type="InterPro" id="IPR044492">
    <property type="entry name" value="P_typ_ATPase_HD_dom"/>
</dbReference>
<keyword evidence="7 20" id="KW-0479">Metal-binding</keyword>
<evidence type="ECO:0000256" key="5">
    <source>
        <dbReference type="ARBA" id="ARBA00022553"/>
    </source>
</evidence>
<dbReference type="FunFam" id="3.40.50.1000:FF:000144">
    <property type="entry name" value="copper-transporting ATPase 1 isoform X2"/>
    <property type="match status" value="1"/>
</dbReference>
<evidence type="ECO:0000313" key="23">
    <source>
        <dbReference type="Proteomes" id="UP000009047"/>
    </source>
</evidence>
<sequence length="817" mass="85541">MAEKSIDMPVVGMTCARCAANVERVLAKKLPGVSLAEVNFAAETVHVVYDPEQVGPEQMAKAVEDAGYKLILPAPTRRVELPVVGMSCARCAANVERVLAKKTPGVSLAQVNFAAETVAVEYDPAQTSLERMAGAVREAGFELILPVDGEDQTDAEQQARAQELAAQKRFFWVGVAFTLPLFILHMGHAFHVFGAWAVSPWAGWLSLALATPVQFYTGGGFYVGGWKSLRAGAANMDVLVALGASAAYFYSVAALIFPGLGHQLYFETSAMIITLIKLGKLLEAKAKGQAGAAIRKLMDLAPKMATLLGDDGAEKTVPAQSVRPGQVVLVRPGEAIPVDGVVVGGESAVNEALMTGESMPVDKKQGDQVYGATVNQQGMLKVRATGVGADTALAQIIRLVRQAQGSKAPIQRLADKVAAVFVPAIICIALATLAAWWLIDGLFVPAMVRMTAVLVIACPCALGLATPTAIMVGSGKGATMGVLFKNSEALETAHRVSVVMFDKTGTITKGQPRLTDWIALGDHGGEALTMAAAAENASEHPVAKAVASGARERGVAPPEAERFEALAGFGVRAVVQGREVLVGKPSWIASQGLADAAVMAKVDELADQGKTVMIVVIEGKAAGLLAVADEEKPDAAKAIAKLKNMGLETIMLTGDNQRAAAAIAAKVGIQRVVAEVLPDKKEEAVRKAQADGRLVAMVGDGVNDAPALARADLGMAIGTGADVAMEASDVTLVGGDLAGVPRSIALSRATMRTIRQNLFWAFFYNVLLVPIAAGAAQPLTWLPDFIRNLHPAMAAGAMAFSSVTVVFNSLRLGRRRL</sequence>
<evidence type="ECO:0000256" key="2">
    <source>
        <dbReference type="ARBA" id="ARBA00006024"/>
    </source>
</evidence>
<evidence type="ECO:0000256" key="11">
    <source>
        <dbReference type="ARBA" id="ARBA00022840"/>
    </source>
</evidence>
<dbReference type="GO" id="GO:0043682">
    <property type="term" value="F:P-type divalent copper transporter activity"/>
    <property type="evidence" value="ECO:0007669"/>
    <property type="project" value="UniProtKB-EC"/>
</dbReference>
<dbReference type="InterPro" id="IPR023299">
    <property type="entry name" value="ATPase_P-typ_cyto_dom_N"/>
</dbReference>
<dbReference type="NCBIfam" id="TIGR01494">
    <property type="entry name" value="ATPase_P-type"/>
    <property type="match status" value="1"/>
</dbReference>
<dbReference type="PRINTS" id="PR00943">
    <property type="entry name" value="CUATPASE"/>
</dbReference>
<dbReference type="CDD" id="cd02094">
    <property type="entry name" value="P-type_ATPase_Cu-like"/>
    <property type="match status" value="1"/>
</dbReference>
<dbReference type="InterPro" id="IPR059000">
    <property type="entry name" value="ATPase_P-type_domA"/>
</dbReference>
<dbReference type="eggNOG" id="COG2217">
    <property type="taxonomic scope" value="Bacteria"/>
</dbReference>
<evidence type="ECO:0000313" key="22">
    <source>
        <dbReference type="EMBL" id="ADK85370.1"/>
    </source>
</evidence>
<dbReference type="InterPro" id="IPR023298">
    <property type="entry name" value="ATPase_P-typ_TM_dom_sf"/>
</dbReference>
<dbReference type="PANTHER" id="PTHR43520">
    <property type="entry name" value="ATP7, ISOFORM B"/>
    <property type="match status" value="1"/>
</dbReference>
<keyword evidence="3" id="KW-0813">Transport</keyword>
<dbReference type="InterPro" id="IPR036412">
    <property type="entry name" value="HAD-like_sf"/>
</dbReference>
<keyword evidence="8" id="KW-0677">Repeat</keyword>
<reference evidence="22 23" key="1">
    <citation type="journal article" date="2010" name="Stand. Genomic Sci.">
        <title>Complete genome sequence of Desulfarculus baarsii type strain (2st14).</title>
        <authorList>
            <person name="Sun H."/>
            <person name="Spring S."/>
            <person name="Lapidus A."/>
            <person name="Davenport K."/>
            <person name="Del Rio T.G."/>
            <person name="Tice H."/>
            <person name="Nolan M."/>
            <person name="Copeland A."/>
            <person name="Cheng J.F."/>
            <person name="Lucas S."/>
            <person name="Tapia R."/>
            <person name="Goodwin L."/>
            <person name="Pitluck S."/>
            <person name="Ivanova N."/>
            <person name="Pagani I."/>
            <person name="Mavromatis K."/>
            <person name="Ovchinnikova G."/>
            <person name="Pati A."/>
            <person name="Chen A."/>
            <person name="Palaniappan K."/>
            <person name="Hauser L."/>
            <person name="Chang Y.J."/>
            <person name="Jeffries C.D."/>
            <person name="Detter J.C."/>
            <person name="Han C."/>
            <person name="Rohde M."/>
            <person name="Brambilla E."/>
            <person name="Goker M."/>
            <person name="Woyke T."/>
            <person name="Bristow J."/>
            <person name="Eisen J.A."/>
            <person name="Markowitz V."/>
            <person name="Hugenholtz P."/>
            <person name="Kyrpides N.C."/>
            <person name="Klenk H.P."/>
            <person name="Land M."/>
        </authorList>
    </citation>
    <scope>NUCLEOTIDE SEQUENCE [LARGE SCALE GENOMIC DNA]</scope>
    <source>
        <strain evidence="23">ATCC 33931 / DSM 2075 / LMG 7858 / VKM B-1802 / 2st14</strain>
    </source>
</reference>
<keyword evidence="17 20" id="KW-0472">Membrane</keyword>
<dbReference type="SFLD" id="SFLDS00003">
    <property type="entry name" value="Haloacid_Dehalogenase"/>
    <property type="match status" value="1"/>
</dbReference>
<evidence type="ECO:0000259" key="21">
    <source>
        <dbReference type="PROSITE" id="PS50846"/>
    </source>
</evidence>
<evidence type="ECO:0000256" key="9">
    <source>
        <dbReference type="ARBA" id="ARBA00022741"/>
    </source>
</evidence>
<proteinExistence type="inferred from homology"/>
<dbReference type="PANTHER" id="PTHR43520:SF8">
    <property type="entry name" value="P-TYPE CU(+) TRANSPORTER"/>
    <property type="match status" value="1"/>
</dbReference>
<feature type="transmembrane region" description="Helical" evidence="20">
    <location>
        <begin position="170"/>
        <end position="198"/>
    </location>
</feature>
<dbReference type="KEGG" id="dbr:Deba_2005"/>
<dbReference type="SUPFAM" id="SSF81653">
    <property type="entry name" value="Calcium ATPase, transduction domain A"/>
    <property type="match status" value="1"/>
</dbReference>
<dbReference type="Gene3D" id="2.70.150.10">
    <property type="entry name" value="Calcium-transporting ATPase, cytoplasmic transduction domain A"/>
    <property type="match status" value="1"/>
</dbReference>
<dbReference type="GO" id="GO:0140581">
    <property type="term" value="F:P-type monovalent copper transporter activity"/>
    <property type="evidence" value="ECO:0007669"/>
    <property type="project" value="UniProtKB-EC"/>
</dbReference>
<evidence type="ECO:0000256" key="16">
    <source>
        <dbReference type="ARBA" id="ARBA00023065"/>
    </source>
</evidence>
<organism evidence="22 23">
    <name type="scientific">Desulfarculus baarsii (strain ATCC 33931 / DSM 2075 / LMG 7858 / VKM B-1802 / 2st14)</name>
    <dbReference type="NCBI Taxonomy" id="644282"/>
    <lineage>
        <taxon>Bacteria</taxon>
        <taxon>Pseudomonadati</taxon>
        <taxon>Thermodesulfobacteriota</taxon>
        <taxon>Desulfarculia</taxon>
        <taxon>Desulfarculales</taxon>
        <taxon>Desulfarculaceae</taxon>
        <taxon>Desulfarculus</taxon>
    </lineage>
</organism>
<protein>
    <submittedName>
        <fullName evidence="22">Copper-translocating P-type ATPase</fullName>
    </submittedName>
</protein>
<dbReference type="Pfam" id="PF00122">
    <property type="entry name" value="E1-E2_ATPase"/>
    <property type="match status" value="1"/>
</dbReference>
<dbReference type="InterPro" id="IPR008250">
    <property type="entry name" value="ATPase_P-typ_transduc_dom_A_sf"/>
</dbReference>
<dbReference type="Proteomes" id="UP000009047">
    <property type="component" value="Chromosome"/>
</dbReference>
<comment type="catalytic activity">
    <reaction evidence="18">
        <text>Cu(2+)(in) + ATP + H2O = Cu(2+)(out) + ADP + phosphate + H(+)</text>
        <dbReference type="Rhea" id="RHEA:10376"/>
        <dbReference type="ChEBI" id="CHEBI:15377"/>
        <dbReference type="ChEBI" id="CHEBI:15378"/>
        <dbReference type="ChEBI" id="CHEBI:29036"/>
        <dbReference type="ChEBI" id="CHEBI:30616"/>
        <dbReference type="ChEBI" id="CHEBI:43474"/>
        <dbReference type="ChEBI" id="CHEBI:456216"/>
        <dbReference type="EC" id="7.2.2.9"/>
    </reaction>
</comment>
<dbReference type="InterPro" id="IPR018303">
    <property type="entry name" value="ATPase_P-typ_P_site"/>
</dbReference>
<dbReference type="InterPro" id="IPR001757">
    <property type="entry name" value="P_typ_ATPase"/>
</dbReference>
<dbReference type="GO" id="GO:0016887">
    <property type="term" value="F:ATP hydrolysis activity"/>
    <property type="evidence" value="ECO:0007669"/>
    <property type="project" value="InterPro"/>
</dbReference>
<dbReference type="HOGENOM" id="CLU_001771_0_3_7"/>
<evidence type="ECO:0000256" key="15">
    <source>
        <dbReference type="ARBA" id="ARBA00023008"/>
    </source>
</evidence>
<dbReference type="PRINTS" id="PR00942">
    <property type="entry name" value="CUATPASEI"/>
</dbReference>
<keyword evidence="4 20" id="KW-1003">Cell membrane</keyword>
<evidence type="ECO:0000256" key="10">
    <source>
        <dbReference type="ARBA" id="ARBA00022796"/>
    </source>
</evidence>
<feature type="transmembrane region" description="Helical" evidence="20">
    <location>
        <begin position="417"/>
        <end position="439"/>
    </location>
</feature>
<feature type="domain" description="HMA" evidence="21">
    <location>
        <begin position="77"/>
        <end position="144"/>
    </location>
</feature>
<dbReference type="OrthoDB" id="5496529at2"/>
<comment type="similarity">
    <text evidence="2 20">Belongs to the cation transport ATPase (P-type) (TC 3.A.3) family. Type IB subfamily.</text>
</comment>
<feature type="transmembrane region" description="Helical" evidence="20">
    <location>
        <begin position="204"/>
        <end position="226"/>
    </location>
</feature>
<dbReference type="SUPFAM" id="SSF56784">
    <property type="entry name" value="HAD-like"/>
    <property type="match status" value="1"/>
</dbReference>
<dbReference type="RefSeq" id="WP_013258811.1">
    <property type="nucleotide sequence ID" value="NC_014365.1"/>
</dbReference>
<keyword evidence="11 20" id="KW-0067">ATP-binding</keyword>
<evidence type="ECO:0000256" key="6">
    <source>
        <dbReference type="ARBA" id="ARBA00022692"/>
    </source>
</evidence>
<dbReference type="STRING" id="644282.Deba_2005"/>
<dbReference type="NCBIfam" id="TIGR01511">
    <property type="entry name" value="ATPase-IB1_Cu"/>
    <property type="match status" value="1"/>
</dbReference>
<dbReference type="NCBIfam" id="TIGR01525">
    <property type="entry name" value="ATPase-IB_hvy"/>
    <property type="match status" value="1"/>
</dbReference>
<name>E1QLA5_DESB2</name>
<evidence type="ECO:0000256" key="3">
    <source>
        <dbReference type="ARBA" id="ARBA00022448"/>
    </source>
</evidence>
<keyword evidence="14 20" id="KW-1133">Transmembrane helix</keyword>
<keyword evidence="23" id="KW-1185">Reference proteome</keyword>
<dbReference type="InterPro" id="IPR006121">
    <property type="entry name" value="HMA_dom"/>
</dbReference>
<dbReference type="Gene3D" id="3.40.1110.10">
    <property type="entry name" value="Calcium-transporting ATPase, cytoplasmic domain N"/>
    <property type="match status" value="1"/>
</dbReference>
<dbReference type="SFLD" id="SFLDG00002">
    <property type="entry name" value="C1.7:_P-type_atpase_like"/>
    <property type="match status" value="1"/>
</dbReference>
<keyword evidence="6 20" id="KW-0812">Transmembrane</keyword>
<evidence type="ECO:0000256" key="18">
    <source>
        <dbReference type="ARBA" id="ARBA00047424"/>
    </source>
</evidence>
<feature type="transmembrane region" description="Helical" evidence="20">
    <location>
        <begin position="263"/>
        <end position="279"/>
    </location>
</feature>
<evidence type="ECO:0000256" key="4">
    <source>
        <dbReference type="ARBA" id="ARBA00022475"/>
    </source>
</evidence>
<comment type="subcellular location">
    <subcellularLocation>
        <location evidence="1">Cell membrane</location>
        <topology evidence="1">Multi-pass membrane protein</topology>
    </subcellularLocation>
</comment>
<evidence type="ECO:0000256" key="19">
    <source>
        <dbReference type="ARBA" id="ARBA00049289"/>
    </source>
</evidence>
<dbReference type="Pfam" id="PF00403">
    <property type="entry name" value="HMA"/>
    <property type="match status" value="2"/>
</dbReference>
<dbReference type="AlphaFoldDB" id="E1QLA5"/>
<keyword evidence="16" id="KW-0406">Ion transport</keyword>
<dbReference type="EMBL" id="CP002085">
    <property type="protein sequence ID" value="ADK85370.1"/>
    <property type="molecule type" value="Genomic_DNA"/>
</dbReference>
<dbReference type="SUPFAM" id="SSF55008">
    <property type="entry name" value="HMA, heavy metal-associated domain"/>
    <property type="match status" value="2"/>
</dbReference>
<feature type="domain" description="HMA" evidence="21">
    <location>
        <begin position="4"/>
        <end position="71"/>
    </location>
</feature>
<dbReference type="InterPro" id="IPR023214">
    <property type="entry name" value="HAD_sf"/>
</dbReference>
<feature type="transmembrane region" description="Helical" evidence="20">
    <location>
        <begin position="758"/>
        <end position="777"/>
    </location>
</feature>
<dbReference type="FunFam" id="2.70.150.10:FF:000002">
    <property type="entry name" value="Copper-transporting ATPase 1, putative"/>
    <property type="match status" value="1"/>
</dbReference>
<accession>E1QLA5</accession>
<feature type="transmembrane region" description="Helical" evidence="20">
    <location>
        <begin position="451"/>
        <end position="472"/>
    </location>
</feature>
<feature type="transmembrane region" description="Helical" evidence="20">
    <location>
        <begin position="238"/>
        <end position="257"/>
    </location>
</feature>
<evidence type="ECO:0000256" key="20">
    <source>
        <dbReference type="RuleBase" id="RU362081"/>
    </source>
</evidence>
<evidence type="ECO:0000256" key="12">
    <source>
        <dbReference type="ARBA" id="ARBA00022842"/>
    </source>
</evidence>
<dbReference type="SFLD" id="SFLDF00027">
    <property type="entry name" value="p-type_atpase"/>
    <property type="match status" value="1"/>
</dbReference>
<dbReference type="FunFam" id="3.30.70.100:FF:000001">
    <property type="entry name" value="ATPase copper transporting beta"/>
    <property type="match status" value="1"/>
</dbReference>
<dbReference type="GO" id="GO:0055070">
    <property type="term" value="P:copper ion homeostasis"/>
    <property type="evidence" value="ECO:0007669"/>
    <property type="project" value="TreeGrafter"/>
</dbReference>
<dbReference type="InterPro" id="IPR036163">
    <property type="entry name" value="HMA_dom_sf"/>
</dbReference>
<evidence type="ECO:0000256" key="8">
    <source>
        <dbReference type="ARBA" id="ARBA00022737"/>
    </source>
</evidence>
<gene>
    <name evidence="22" type="ordered locus">Deba_2005</name>
</gene>
<keyword evidence="5" id="KW-0597">Phosphoprotein</keyword>
<dbReference type="Gene3D" id="3.40.50.1000">
    <property type="entry name" value="HAD superfamily/HAD-like"/>
    <property type="match status" value="1"/>
</dbReference>
<dbReference type="NCBIfam" id="TIGR00003">
    <property type="entry name" value="copper ion binding protein"/>
    <property type="match status" value="2"/>
</dbReference>
<dbReference type="FunFam" id="3.30.70.100:FF:000005">
    <property type="entry name" value="Copper-exporting P-type ATPase A"/>
    <property type="match status" value="1"/>
</dbReference>
<evidence type="ECO:0000256" key="1">
    <source>
        <dbReference type="ARBA" id="ARBA00004651"/>
    </source>
</evidence>
<keyword evidence="13" id="KW-1278">Translocase</keyword>